<comment type="caution">
    <text evidence="1">The sequence shown here is derived from an EMBL/GenBank/DDBJ whole genome shotgun (WGS) entry which is preliminary data.</text>
</comment>
<evidence type="ECO:0000313" key="2">
    <source>
        <dbReference type="Proteomes" id="UP000035425"/>
    </source>
</evidence>
<evidence type="ECO:0000313" key="1">
    <source>
        <dbReference type="EMBL" id="KLL10822.1"/>
    </source>
</evidence>
<dbReference type="Proteomes" id="UP000035425">
    <property type="component" value="Unassembled WGS sequence"/>
</dbReference>
<gene>
    <name evidence="1" type="ORF">FrCorBMG51_15505</name>
</gene>
<name>A0ABR5F289_9ACTN</name>
<protein>
    <recommendedName>
        <fullName evidence="3">Toxin</fullName>
    </recommendedName>
</protein>
<sequence length="79" mass="8963">MEIHRSARKHGIADADITHAAARYLVAYPLDGEGPPRELRFGPDRAGNLLEIVVLFLDDDTELIIHAMRMRPKYRSLLP</sequence>
<evidence type="ECO:0008006" key="3">
    <source>
        <dbReference type="Google" id="ProtNLM"/>
    </source>
</evidence>
<organism evidence="1 2">
    <name type="scientific">Protofrankia coriariae</name>
    <dbReference type="NCBI Taxonomy" id="1562887"/>
    <lineage>
        <taxon>Bacteria</taxon>
        <taxon>Bacillati</taxon>
        <taxon>Actinomycetota</taxon>
        <taxon>Actinomycetes</taxon>
        <taxon>Frankiales</taxon>
        <taxon>Frankiaceae</taxon>
        <taxon>Protofrankia</taxon>
    </lineage>
</organism>
<reference evidence="1 2" key="1">
    <citation type="submission" date="2014-12" db="EMBL/GenBank/DDBJ databases">
        <title>Frankia sp. BMG5.1 draft genome.</title>
        <authorList>
            <person name="Gtari M."/>
            <person name="Ghodhbane-Gtari F."/>
            <person name="Nouioui I."/>
            <person name="Ktari A."/>
            <person name="Hezbri K."/>
            <person name="Mimouni W."/>
            <person name="Sbissi I."/>
            <person name="Ayari A."/>
            <person name="Yamanaka T."/>
            <person name="Normand P."/>
            <person name="Tisa L.S."/>
            <person name="Boudabous A."/>
        </authorList>
    </citation>
    <scope>NUCLEOTIDE SEQUENCE [LARGE SCALE GENOMIC DNA]</scope>
    <source>
        <strain evidence="1 2">BMG5.1</strain>
    </source>
</reference>
<dbReference type="RefSeq" id="WP_047223773.1">
    <property type="nucleotide sequence ID" value="NZ_JWIO01000025.1"/>
</dbReference>
<proteinExistence type="predicted"/>
<accession>A0ABR5F289</accession>
<keyword evidence="2" id="KW-1185">Reference proteome</keyword>
<dbReference type="EMBL" id="JWIO01000025">
    <property type="protein sequence ID" value="KLL10822.1"/>
    <property type="molecule type" value="Genomic_DNA"/>
</dbReference>